<dbReference type="AlphaFoldDB" id="A0A1D1VG08"/>
<dbReference type="Proteomes" id="UP000186922">
    <property type="component" value="Unassembled WGS sequence"/>
</dbReference>
<sequence length="109" mass="12350">MTLQFASSRLRHLQAEVAEQKQRLRNTVPPPPPTATPPSVDGAWRFPAASTPFPAPRPVTPILTSTPIRRRRSAAPPQPTLPMINEPILVGRRRQRRSRRQRRRPLLTA</sequence>
<evidence type="ECO:0000313" key="3">
    <source>
        <dbReference type="Proteomes" id="UP000186922"/>
    </source>
</evidence>
<feature type="compositionally biased region" description="Basic residues" evidence="1">
    <location>
        <begin position="91"/>
        <end position="109"/>
    </location>
</feature>
<name>A0A1D1VG08_RAMVA</name>
<protein>
    <submittedName>
        <fullName evidence="2">Uncharacterized protein</fullName>
    </submittedName>
</protein>
<keyword evidence="3" id="KW-1185">Reference proteome</keyword>
<comment type="caution">
    <text evidence="2">The sequence shown here is derived from an EMBL/GenBank/DDBJ whole genome shotgun (WGS) entry which is preliminary data.</text>
</comment>
<organism evidence="2 3">
    <name type="scientific">Ramazzottius varieornatus</name>
    <name type="common">Water bear</name>
    <name type="synonym">Tardigrade</name>
    <dbReference type="NCBI Taxonomy" id="947166"/>
    <lineage>
        <taxon>Eukaryota</taxon>
        <taxon>Metazoa</taxon>
        <taxon>Ecdysozoa</taxon>
        <taxon>Tardigrada</taxon>
        <taxon>Eutardigrada</taxon>
        <taxon>Parachela</taxon>
        <taxon>Hypsibioidea</taxon>
        <taxon>Ramazzottiidae</taxon>
        <taxon>Ramazzottius</taxon>
    </lineage>
</organism>
<accession>A0A1D1VG08</accession>
<reference evidence="2 3" key="1">
    <citation type="journal article" date="2016" name="Nat. Commun.">
        <title>Extremotolerant tardigrade genome and improved radiotolerance of human cultured cells by tardigrade-unique protein.</title>
        <authorList>
            <person name="Hashimoto T."/>
            <person name="Horikawa D.D."/>
            <person name="Saito Y."/>
            <person name="Kuwahara H."/>
            <person name="Kozuka-Hata H."/>
            <person name="Shin-I T."/>
            <person name="Minakuchi Y."/>
            <person name="Ohishi K."/>
            <person name="Motoyama A."/>
            <person name="Aizu T."/>
            <person name="Enomoto A."/>
            <person name="Kondo K."/>
            <person name="Tanaka S."/>
            <person name="Hara Y."/>
            <person name="Koshikawa S."/>
            <person name="Sagara H."/>
            <person name="Miura T."/>
            <person name="Yokobori S."/>
            <person name="Miyagawa K."/>
            <person name="Suzuki Y."/>
            <person name="Kubo T."/>
            <person name="Oyama M."/>
            <person name="Kohara Y."/>
            <person name="Fujiyama A."/>
            <person name="Arakawa K."/>
            <person name="Katayama T."/>
            <person name="Toyoda A."/>
            <person name="Kunieda T."/>
        </authorList>
    </citation>
    <scope>NUCLEOTIDE SEQUENCE [LARGE SCALE GENOMIC DNA]</scope>
    <source>
        <strain evidence="2 3">YOKOZUNA-1</strain>
    </source>
</reference>
<evidence type="ECO:0000313" key="2">
    <source>
        <dbReference type="EMBL" id="GAV00575.1"/>
    </source>
</evidence>
<gene>
    <name evidence="2" type="primary">RvY_11402-1</name>
    <name evidence="2" type="synonym">RvY_11402.1</name>
    <name evidence="2" type="ORF">RvY_11402</name>
</gene>
<feature type="region of interest" description="Disordered" evidence="1">
    <location>
        <begin position="17"/>
        <end position="109"/>
    </location>
</feature>
<proteinExistence type="predicted"/>
<dbReference type="EMBL" id="BDGG01000006">
    <property type="protein sequence ID" value="GAV00575.1"/>
    <property type="molecule type" value="Genomic_DNA"/>
</dbReference>
<evidence type="ECO:0000256" key="1">
    <source>
        <dbReference type="SAM" id="MobiDB-lite"/>
    </source>
</evidence>